<sequence length="1335" mass="152960">MVNNILIIGITGNGKSALASLLASNDEFKASGVGTSKTKHFQVSKEPFEYEGKKYRLIDNIGFGDTGNISEEDIFLEIGEGVHSAKEGINQILFVFKGRFGPEQVEAFKKFKAFISESGITKYTTLVRTRFDDFRNSQKCEDDRQSLLSEDNKDLREIIDSCNGRLKKKKKHSYISKKKEVGINGEELNKLKVKIMAEIKTILLIGRSGRGKSTLANVLLNKSNNFEEVFKESSGSISETKKIQFEQFAENDTNYLIIDTPGIGDTKMSDNEVLDIIAEAIYRVKDGLSQVLFIVDGRFDQYEMATYNLLRTIIFDENVTSHTTLVRTNFADFRSKDRREKDIKSMKEATRGKKIELEKKISDNEKQIKTLSPSSEECQKMLAEAERLKKELKSTLSEIIESCEGRVIHVDNSPSDKKLRKNSRKKILDHLQKTCQEDYNPEKLKSLRVEKEELPTEKEEKFAVIEVKAVIAQLQDKKEKLQKEIAEKEKKIRQKVLKHIFNNYQEIKQEIGGNIFLDSVTDARQLTVEGIKRASYPQNVGRLRKEYLQELRKETEILSRHNLQLSPKGKNEYYPKDGVSKDDRYADNQNYHEDGYSAYNLGKRREEVDQALDIRSRGLEGELKLEGFVNLQALWCRNNQLTKLDLSDYLSNLTQLTTLEIRDNVDIDLTGDLISLQSHDNYPKESRSKITKLDIKSKNLTGELKLVGFSNLVVFDCFNNQLTNLDLSDCSNLTELYCFNNRLTSLNFLSQLNPEKLTKLDIRNNNFPTSDLTVFSHLVNLEVLLIASNKLEQTNQGITNKYLPDSLETFFCSAEYRPTALGQQLVKELEAYGQPKEYYENNNYAYLLSINSKVIKLLVPTSLLLTPVLTPFLYPSLGTKEEKCKEKEGFQQLDKYKRVVIIGIDGIGRFSKNANVPTLDKLASSGASSFYYNMQNDFLFSLLGSMLFGVFPERHGFTNAFLESGLRNSGDNDYPSIFKVLKKNYPNVKMASFASWDVRHHFLKSSIYDHTLVPKLIDYIADPKNNDVKLLFVHLTDTDEQHSKNTSKETESFLIICGKGIVPGSRIEGKIQRKGELLYNMDVAAITLKALGVEIPSNFDAELPFGVFNQEKKNIEEVVQQLEVKIEVPPKERLFTGIKISSLLVSFIPFNNLLLTKGFSYGSRTNQNEKVRERIENICAKEFAQNLERIYLVKELCQREYQPETTKDFRELKIEDPQLFFDNLFEYIDELGNAKDILIIADRETYRFIKQNETGKFLESYVGNLLEADLENDIKIIMVSQKGLLIPYYIDPIKDNNYHKPEESYHYLNISYEIDLMDNNPILIFKKGAAGKNSK</sequence>
<dbReference type="InterPro" id="IPR025875">
    <property type="entry name" value="Leu-rich_rpt_4"/>
</dbReference>
<dbReference type="InterPro" id="IPR017850">
    <property type="entry name" value="Alkaline_phosphatase_core_sf"/>
</dbReference>
<feature type="domain" description="AIG1-type G" evidence="21">
    <location>
        <begin position="4"/>
        <end position="166"/>
    </location>
</feature>
<evidence type="ECO:0000256" key="15">
    <source>
        <dbReference type="ARBA" id="ARBA00022989"/>
    </source>
</evidence>
<keyword evidence="11" id="KW-0378">Hydrolase</keyword>
<keyword evidence="14" id="KW-0653">Protein transport</keyword>
<evidence type="ECO:0000256" key="20">
    <source>
        <dbReference type="SAM" id="MobiDB-lite"/>
    </source>
</evidence>
<keyword evidence="4" id="KW-0150">Chloroplast</keyword>
<reference evidence="22 23" key="1">
    <citation type="submission" date="2021-06" db="EMBL/GenBank/DDBJ databases">
        <authorList>
            <person name="Kallberg Y."/>
            <person name="Tangrot J."/>
            <person name="Rosling A."/>
        </authorList>
    </citation>
    <scope>NUCLEOTIDE SEQUENCE [LARGE SCALE GENOMIC DNA]</scope>
    <source>
        <strain evidence="22 23">120-4 pot B 10/14</strain>
    </source>
</reference>
<dbReference type="PANTHER" id="PTHR10903">
    <property type="entry name" value="GTPASE, IMAP FAMILY MEMBER-RELATED"/>
    <property type="match status" value="1"/>
</dbReference>
<evidence type="ECO:0000256" key="16">
    <source>
        <dbReference type="ARBA" id="ARBA00023134"/>
    </source>
</evidence>
<keyword evidence="15" id="KW-1133">Transmembrane helix</keyword>
<organism evidence="22 23">
    <name type="scientific">Gigaspora margarita</name>
    <dbReference type="NCBI Taxonomy" id="4874"/>
    <lineage>
        <taxon>Eukaryota</taxon>
        <taxon>Fungi</taxon>
        <taxon>Fungi incertae sedis</taxon>
        <taxon>Mucoromycota</taxon>
        <taxon>Glomeromycotina</taxon>
        <taxon>Glomeromycetes</taxon>
        <taxon>Diversisporales</taxon>
        <taxon>Gigasporaceae</taxon>
        <taxon>Gigaspora</taxon>
    </lineage>
</organism>
<dbReference type="SUPFAM" id="SSF53649">
    <property type="entry name" value="Alkaline phosphatase-like"/>
    <property type="match status" value="1"/>
</dbReference>
<keyword evidence="7" id="KW-0812">Transmembrane</keyword>
<proteinExistence type="predicted"/>
<evidence type="ECO:0000256" key="14">
    <source>
        <dbReference type="ARBA" id="ARBA00022927"/>
    </source>
</evidence>
<evidence type="ECO:0000313" key="22">
    <source>
        <dbReference type="EMBL" id="CAG8462996.1"/>
    </source>
</evidence>
<accession>A0ABM8VWD1</accession>
<keyword evidence="9" id="KW-0677">Repeat</keyword>
<dbReference type="PANTHER" id="PTHR10903:SF135">
    <property type="entry name" value="TRANSLOCASE OF CHLOROPLAST 120, CHLOROPLASTIC-RELATED"/>
    <property type="match status" value="1"/>
</dbReference>
<evidence type="ECO:0000313" key="23">
    <source>
        <dbReference type="Proteomes" id="UP000789901"/>
    </source>
</evidence>
<gene>
    <name evidence="22" type="ORF">GMARGA_LOCUS400</name>
</gene>
<dbReference type="Proteomes" id="UP000789901">
    <property type="component" value="Unassembled WGS sequence"/>
</dbReference>
<dbReference type="EMBL" id="CAJVQB010000068">
    <property type="protein sequence ID" value="CAG8462996.1"/>
    <property type="molecule type" value="Genomic_DNA"/>
</dbReference>
<feature type="compositionally biased region" description="Basic and acidic residues" evidence="20">
    <location>
        <begin position="569"/>
        <end position="586"/>
    </location>
</feature>
<evidence type="ECO:0000256" key="3">
    <source>
        <dbReference type="ARBA" id="ARBA00022448"/>
    </source>
</evidence>
<evidence type="ECO:0000259" key="21">
    <source>
        <dbReference type="Pfam" id="PF04548"/>
    </source>
</evidence>
<dbReference type="InterPro" id="IPR032675">
    <property type="entry name" value="LRR_dom_sf"/>
</dbReference>
<evidence type="ECO:0000256" key="6">
    <source>
        <dbReference type="ARBA" id="ARBA00022640"/>
    </source>
</evidence>
<evidence type="ECO:0000256" key="18">
    <source>
        <dbReference type="ARBA" id="ARBA00024013"/>
    </source>
</evidence>
<dbReference type="Gene3D" id="3.40.50.300">
    <property type="entry name" value="P-loop containing nucleotide triphosphate hydrolases"/>
    <property type="match status" value="2"/>
</dbReference>
<keyword evidence="10" id="KW-0547">Nucleotide-binding</keyword>
<comment type="cofactor">
    <cofactor evidence="1">
        <name>Mg(2+)</name>
        <dbReference type="ChEBI" id="CHEBI:18420"/>
    </cofactor>
</comment>
<keyword evidence="5" id="KW-0433">Leucine-rich repeat</keyword>
<evidence type="ECO:0000256" key="1">
    <source>
        <dbReference type="ARBA" id="ARBA00001946"/>
    </source>
</evidence>
<comment type="caution">
    <text evidence="22">The sequence shown here is derived from an EMBL/GenBank/DDBJ whole genome shotgun (WGS) entry which is preliminary data.</text>
</comment>
<evidence type="ECO:0000256" key="11">
    <source>
        <dbReference type="ARBA" id="ARBA00022801"/>
    </source>
</evidence>
<evidence type="ECO:0000256" key="19">
    <source>
        <dbReference type="SAM" id="Coils"/>
    </source>
</evidence>
<keyword evidence="23" id="KW-1185">Reference proteome</keyword>
<evidence type="ECO:0000256" key="9">
    <source>
        <dbReference type="ARBA" id="ARBA00022737"/>
    </source>
</evidence>
<protein>
    <submittedName>
        <fullName evidence="22">39496_t:CDS:1</fullName>
    </submittedName>
</protein>
<evidence type="ECO:0000256" key="7">
    <source>
        <dbReference type="ARBA" id="ARBA00022692"/>
    </source>
</evidence>
<evidence type="ECO:0000256" key="13">
    <source>
        <dbReference type="ARBA" id="ARBA00022842"/>
    </source>
</evidence>
<keyword evidence="19" id="KW-0175">Coiled coil</keyword>
<evidence type="ECO:0000256" key="4">
    <source>
        <dbReference type="ARBA" id="ARBA00022528"/>
    </source>
</evidence>
<evidence type="ECO:0000256" key="2">
    <source>
        <dbReference type="ARBA" id="ARBA00004167"/>
    </source>
</evidence>
<keyword evidence="13" id="KW-0460">Magnesium</keyword>
<dbReference type="InterPro" id="IPR045058">
    <property type="entry name" value="GIMA/IAN/Toc"/>
</dbReference>
<dbReference type="InterPro" id="IPR001611">
    <property type="entry name" value="Leu-rich_rpt"/>
</dbReference>
<keyword evidence="17" id="KW-0472">Membrane</keyword>
<evidence type="ECO:0000256" key="5">
    <source>
        <dbReference type="ARBA" id="ARBA00022614"/>
    </source>
</evidence>
<keyword evidence="16" id="KW-0342">GTP-binding</keyword>
<evidence type="ECO:0000256" key="10">
    <source>
        <dbReference type="ARBA" id="ARBA00022741"/>
    </source>
</evidence>
<feature type="region of interest" description="Disordered" evidence="20">
    <location>
        <begin position="567"/>
        <end position="586"/>
    </location>
</feature>
<dbReference type="InterPro" id="IPR006703">
    <property type="entry name" value="G_AIG1"/>
</dbReference>
<dbReference type="Gene3D" id="3.40.720.10">
    <property type="entry name" value="Alkaline Phosphatase, subunit A"/>
    <property type="match status" value="1"/>
</dbReference>
<feature type="coiled-coil region" evidence="19">
    <location>
        <begin position="464"/>
        <end position="498"/>
    </location>
</feature>
<keyword evidence="8" id="KW-0479">Metal-binding</keyword>
<feature type="domain" description="AIG1-type G" evidence="21">
    <location>
        <begin position="200"/>
        <end position="360"/>
    </location>
</feature>
<dbReference type="Pfam" id="PF04548">
    <property type="entry name" value="AIG1"/>
    <property type="match status" value="2"/>
</dbReference>
<keyword evidence="3" id="KW-0813">Transport</keyword>
<comment type="subcellular location">
    <subcellularLocation>
        <location evidence="2">Membrane</location>
        <topology evidence="2">Single-pass membrane protein</topology>
    </subcellularLocation>
    <subcellularLocation>
        <location evidence="18">Plastid</location>
        <location evidence="18">Chloroplast outer membrane</location>
    </subcellularLocation>
</comment>
<dbReference type="Pfam" id="PF12799">
    <property type="entry name" value="LRR_4"/>
    <property type="match status" value="1"/>
</dbReference>
<dbReference type="InterPro" id="IPR027417">
    <property type="entry name" value="P-loop_NTPase"/>
</dbReference>
<dbReference type="SUPFAM" id="SSF52540">
    <property type="entry name" value="P-loop containing nucleoside triphosphate hydrolases"/>
    <property type="match status" value="2"/>
</dbReference>
<dbReference type="PROSITE" id="PS51450">
    <property type="entry name" value="LRR"/>
    <property type="match status" value="1"/>
</dbReference>
<evidence type="ECO:0000256" key="17">
    <source>
        <dbReference type="ARBA" id="ARBA00023136"/>
    </source>
</evidence>
<evidence type="ECO:0000256" key="8">
    <source>
        <dbReference type="ARBA" id="ARBA00022723"/>
    </source>
</evidence>
<keyword evidence="12" id="KW-1002">Plastid outer membrane</keyword>
<evidence type="ECO:0000256" key="12">
    <source>
        <dbReference type="ARBA" id="ARBA00022805"/>
    </source>
</evidence>
<dbReference type="Gene3D" id="3.80.10.10">
    <property type="entry name" value="Ribonuclease Inhibitor"/>
    <property type="match status" value="1"/>
</dbReference>
<dbReference type="SUPFAM" id="SSF52058">
    <property type="entry name" value="L domain-like"/>
    <property type="match status" value="1"/>
</dbReference>
<feature type="coiled-coil region" evidence="19">
    <location>
        <begin position="347"/>
        <end position="402"/>
    </location>
</feature>
<name>A0ABM8VWD1_GIGMA</name>
<keyword evidence="6" id="KW-0934">Plastid</keyword>